<dbReference type="AlphaFoldDB" id="A0A1Y0HP61"/>
<dbReference type="PANTHER" id="PTHR42834">
    <property type="entry name" value="ENDONUCLEASE/EXONUCLEASE/PHOSPHATASE FAMILY PROTEIN (AFU_ORTHOLOGUE AFUA_3G09210)"/>
    <property type="match status" value="1"/>
</dbReference>
<reference evidence="3" key="1">
    <citation type="submission" date="2017-05" db="EMBL/GenBank/DDBJ databases">
        <title>Dechlorination kinetics govern the competition between two new strains of the genus Sulfurospirillum.</title>
        <authorList>
            <person name="Buttet G.F."/>
            <person name="Murray A.M."/>
            <person name="Goris T."/>
            <person name="Burion M."/>
            <person name="Lin B."/>
            <person name="Rolle M."/>
            <person name="Maillard J."/>
        </authorList>
    </citation>
    <scope>NUCLEOTIDE SEQUENCE [LARGE SCALE GENOMIC DNA]</scope>
    <source>
        <strain evidence="3">SL2-1</strain>
    </source>
</reference>
<evidence type="ECO:0000313" key="2">
    <source>
        <dbReference type="EMBL" id="ARU49125.1"/>
    </source>
</evidence>
<proteinExistence type="predicted"/>
<dbReference type="RefSeq" id="WP_192866737.1">
    <property type="nucleotide sequence ID" value="NZ_CP021416.1"/>
</dbReference>
<dbReference type="SUPFAM" id="SSF56219">
    <property type="entry name" value="DNase I-like"/>
    <property type="match status" value="1"/>
</dbReference>
<feature type="domain" description="Endonuclease/exonuclease/phosphatase" evidence="1">
    <location>
        <begin position="29"/>
        <end position="311"/>
    </location>
</feature>
<dbReference type="Pfam" id="PF19580">
    <property type="entry name" value="Exo_endo_phos_3"/>
    <property type="match status" value="1"/>
</dbReference>
<name>A0A1Y0HP61_9BACT</name>
<dbReference type="InterPro" id="IPR005135">
    <property type="entry name" value="Endo/exonuclease/phosphatase"/>
</dbReference>
<keyword evidence="3" id="KW-1185">Reference proteome</keyword>
<dbReference type="PANTHER" id="PTHR42834:SF1">
    <property type="entry name" value="ENDONUCLEASE_EXONUCLEASE_PHOSPHATASE FAMILY PROTEIN (AFU_ORTHOLOGUE AFUA_3G09210)"/>
    <property type="match status" value="1"/>
</dbReference>
<evidence type="ECO:0000313" key="3">
    <source>
        <dbReference type="Proteomes" id="UP000196005"/>
    </source>
</evidence>
<gene>
    <name evidence="2" type="ORF">Sdiek1_1966</name>
</gene>
<dbReference type="Gene3D" id="3.60.10.10">
    <property type="entry name" value="Endonuclease/exonuclease/phosphatase"/>
    <property type="match status" value="1"/>
</dbReference>
<organism evidence="2 3">
    <name type="scientific">Sulfurospirillum diekertiae</name>
    <dbReference type="NCBI Taxonomy" id="1854492"/>
    <lineage>
        <taxon>Bacteria</taxon>
        <taxon>Pseudomonadati</taxon>
        <taxon>Campylobacterota</taxon>
        <taxon>Epsilonproteobacteria</taxon>
        <taxon>Campylobacterales</taxon>
        <taxon>Sulfurospirillaceae</taxon>
        <taxon>Sulfurospirillum</taxon>
    </lineage>
</organism>
<dbReference type="InterPro" id="IPR036691">
    <property type="entry name" value="Endo/exonu/phosph_ase_sf"/>
</dbReference>
<protein>
    <recommendedName>
        <fullName evidence="1">Endonuclease/exonuclease/phosphatase domain-containing protein</fullName>
    </recommendedName>
</protein>
<accession>A0A1Y0HP61</accession>
<dbReference type="EMBL" id="CP021416">
    <property type="protein sequence ID" value="ARU49125.1"/>
    <property type="molecule type" value="Genomic_DNA"/>
</dbReference>
<dbReference type="Proteomes" id="UP000196005">
    <property type="component" value="Chromosome"/>
</dbReference>
<dbReference type="KEGG" id="suls:Sdiek1_1966"/>
<sequence>MKINAKSQILIRWVLLFIPLLLSALEFKVATYNVENLFDAQNDGSEYEEYKPNTKHGWNEAMLQIKIANIARVITDMDADIIALEEVENKAVLQKLNTALGNKAYPYLFYPNKKERVNIETALLSRFPIEKTSSIFIKDQARGIHRITLKIDNKRLDVYINHWPAQKEKEEERLLYATTLHNVLLKEEGKEYLLLGDFNSPYQVQKDWGMGLVTILNAGDKKSTLYNLWYDLPVEKRYSHSYGKQKATLDHIIIPKTLSDGKGIDYNEASLAVFVRPYMLDENNNPKRWQISDRGRGVHQGEGFSDHFPLTAIFHTSSY</sequence>
<evidence type="ECO:0000259" key="1">
    <source>
        <dbReference type="Pfam" id="PF19580"/>
    </source>
</evidence>
<dbReference type="GO" id="GO:0003824">
    <property type="term" value="F:catalytic activity"/>
    <property type="evidence" value="ECO:0007669"/>
    <property type="project" value="InterPro"/>
</dbReference>